<evidence type="ECO:0000313" key="1">
    <source>
        <dbReference type="Ensembl" id="ENSMUNP00000024028.1"/>
    </source>
</evidence>
<sequence length="79" mass="8577">SAPPLLPWSPGPITSSAGASPCRQLGAEGISAFIKQRQRCLWGAWLCGSLGMDVLMLSLGEVESAWKLALEPSRHRWRC</sequence>
<reference evidence="1" key="3">
    <citation type="submission" date="2025-09" db="UniProtKB">
        <authorList>
            <consortium name="Ensembl"/>
        </authorList>
    </citation>
    <scope>IDENTIFICATION</scope>
</reference>
<dbReference type="AlphaFoldDB" id="A0A8V5G4A7"/>
<reference evidence="1" key="2">
    <citation type="submission" date="2025-08" db="UniProtKB">
        <authorList>
            <consortium name="Ensembl"/>
        </authorList>
    </citation>
    <scope>IDENTIFICATION</scope>
</reference>
<accession>A0A8V5G4A7</accession>
<protein>
    <submittedName>
        <fullName evidence="1">Uncharacterized protein</fullName>
    </submittedName>
</protein>
<dbReference type="Proteomes" id="UP000694405">
    <property type="component" value="Chromosome 11"/>
</dbReference>
<evidence type="ECO:0000313" key="2">
    <source>
        <dbReference type="Proteomes" id="UP000694405"/>
    </source>
</evidence>
<keyword evidence="2" id="KW-1185">Reference proteome</keyword>
<dbReference type="Ensembl" id="ENSMUNT00000027765.1">
    <property type="protein sequence ID" value="ENSMUNP00000024028.1"/>
    <property type="gene ID" value="ENSMUNG00000018856.1"/>
</dbReference>
<reference evidence="1" key="1">
    <citation type="submission" date="2020-03" db="EMBL/GenBank/DDBJ databases">
        <title>Melopsittacus undulatus (budgerigar) genome, bMelUnd1, maternal haplotype with Z.</title>
        <authorList>
            <person name="Gedman G."/>
            <person name="Mountcastle J."/>
            <person name="Haase B."/>
            <person name="Formenti G."/>
            <person name="Wright T."/>
            <person name="Apodaca J."/>
            <person name="Pelan S."/>
            <person name="Chow W."/>
            <person name="Rhie A."/>
            <person name="Howe K."/>
            <person name="Fedrigo O."/>
            <person name="Jarvis E.D."/>
        </authorList>
    </citation>
    <scope>NUCLEOTIDE SEQUENCE [LARGE SCALE GENOMIC DNA]</scope>
</reference>
<proteinExistence type="predicted"/>
<organism evidence="1 2">
    <name type="scientific">Melopsittacus undulatus</name>
    <name type="common">Budgerigar</name>
    <name type="synonym">Psittacus undulatus</name>
    <dbReference type="NCBI Taxonomy" id="13146"/>
    <lineage>
        <taxon>Eukaryota</taxon>
        <taxon>Metazoa</taxon>
        <taxon>Chordata</taxon>
        <taxon>Craniata</taxon>
        <taxon>Vertebrata</taxon>
        <taxon>Euteleostomi</taxon>
        <taxon>Archelosauria</taxon>
        <taxon>Archosauria</taxon>
        <taxon>Dinosauria</taxon>
        <taxon>Saurischia</taxon>
        <taxon>Theropoda</taxon>
        <taxon>Coelurosauria</taxon>
        <taxon>Aves</taxon>
        <taxon>Neognathae</taxon>
        <taxon>Neoaves</taxon>
        <taxon>Telluraves</taxon>
        <taxon>Australaves</taxon>
        <taxon>Psittaciformes</taxon>
        <taxon>Psittaculidae</taxon>
        <taxon>Melopsittacus</taxon>
    </lineage>
</organism>
<name>A0A8V5G4A7_MELUD</name>